<organism evidence="1 2">
    <name type="scientific">Gulo gulo</name>
    <name type="common">Wolverine</name>
    <name type="synonym">Gluton</name>
    <dbReference type="NCBI Taxonomy" id="48420"/>
    <lineage>
        <taxon>Eukaryota</taxon>
        <taxon>Metazoa</taxon>
        <taxon>Chordata</taxon>
        <taxon>Craniata</taxon>
        <taxon>Vertebrata</taxon>
        <taxon>Euteleostomi</taxon>
        <taxon>Mammalia</taxon>
        <taxon>Eutheria</taxon>
        <taxon>Laurasiatheria</taxon>
        <taxon>Carnivora</taxon>
        <taxon>Caniformia</taxon>
        <taxon>Musteloidea</taxon>
        <taxon>Mustelidae</taxon>
        <taxon>Guloninae</taxon>
        <taxon>Gulo</taxon>
    </lineage>
</organism>
<dbReference type="EMBL" id="CYRY02018421">
    <property type="protein sequence ID" value="VCW96560.1"/>
    <property type="molecule type" value="Genomic_DNA"/>
</dbReference>
<accession>A0A9X9Q1E8</accession>
<protein>
    <submittedName>
        <fullName evidence="1">Uncharacterized protein</fullName>
    </submittedName>
</protein>
<name>A0A9X9Q1E8_GULGU</name>
<gene>
    <name evidence="1" type="ORF">BN2614_LOCUS2</name>
</gene>
<keyword evidence="2" id="KW-1185">Reference proteome</keyword>
<dbReference type="Proteomes" id="UP000269945">
    <property type="component" value="Unassembled WGS sequence"/>
</dbReference>
<reference evidence="1 2" key="1">
    <citation type="submission" date="2018-10" db="EMBL/GenBank/DDBJ databases">
        <authorList>
            <person name="Ekblom R."/>
            <person name="Jareborg N."/>
        </authorList>
    </citation>
    <scope>NUCLEOTIDE SEQUENCE [LARGE SCALE GENOMIC DNA]</scope>
    <source>
        <tissue evidence="1">Muscle</tissue>
    </source>
</reference>
<comment type="caution">
    <text evidence="1">The sequence shown here is derived from an EMBL/GenBank/DDBJ whole genome shotgun (WGS) entry which is preliminary data.</text>
</comment>
<sequence length="10" mass="1119">MRSRIPCGIS</sequence>
<evidence type="ECO:0000313" key="1">
    <source>
        <dbReference type="EMBL" id="VCW96560.1"/>
    </source>
</evidence>
<evidence type="ECO:0000313" key="2">
    <source>
        <dbReference type="Proteomes" id="UP000269945"/>
    </source>
</evidence>
<proteinExistence type="predicted"/>